<gene>
    <name evidence="4" type="ORF">BJX67DRAFT_370786</name>
</gene>
<dbReference type="InterPro" id="IPR051450">
    <property type="entry name" value="Gfo/Idh/MocA_Oxidoreductases"/>
</dbReference>
<evidence type="ECO:0000313" key="4">
    <source>
        <dbReference type="EMBL" id="KAL2869578.1"/>
    </source>
</evidence>
<dbReference type="InterPro" id="IPR004104">
    <property type="entry name" value="Gfo/Idh/MocA-like_OxRdtase_C"/>
</dbReference>
<dbReference type="InterPro" id="IPR000683">
    <property type="entry name" value="Gfo/Idh/MocA-like_OxRdtase_N"/>
</dbReference>
<dbReference type="Gene3D" id="3.30.360.10">
    <property type="entry name" value="Dihydrodipicolinate Reductase, domain 2"/>
    <property type="match status" value="1"/>
</dbReference>
<evidence type="ECO:0000259" key="2">
    <source>
        <dbReference type="Pfam" id="PF01408"/>
    </source>
</evidence>
<dbReference type="SUPFAM" id="SSF51735">
    <property type="entry name" value="NAD(P)-binding Rossmann-fold domains"/>
    <property type="match status" value="1"/>
</dbReference>
<reference evidence="4 5" key="1">
    <citation type="submission" date="2024-07" db="EMBL/GenBank/DDBJ databases">
        <title>Section-level genome sequencing and comparative genomics of Aspergillus sections Usti and Cavernicolus.</title>
        <authorList>
            <consortium name="Lawrence Berkeley National Laboratory"/>
            <person name="Nybo J.L."/>
            <person name="Vesth T.C."/>
            <person name="Theobald S."/>
            <person name="Frisvad J.C."/>
            <person name="Larsen T.O."/>
            <person name="Kjaerboelling I."/>
            <person name="Rothschild-Mancinelli K."/>
            <person name="Lyhne E.K."/>
            <person name="Kogle M.E."/>
            <person name="Barry K."/>
            <person name="Clum A."/>
            <person name="Na H."/>
            <person name="Ledsgaard L."/>
            <person name="Lin J."/>
            <person name="Lipzen A."/>
            <person name="Kuo A."/>
            <person name="Riley R."/>
            <person name="Mondo S."/>
            <person name="Labutti K."/>
            <person name="Haridas S."/>
            <person name="Pangalinan J."/>
            <person name="Salamov A.A."/>
            <person name="Simmons B.A."/>
            <person name="Magnuson J.K."/>
            <person name="Chen J."/>
            <person name="Drula E."/>
            <person name="Henrissat B."/>
            <person name="Wiebenga A."/>
            <person name="Lubbers R.J."/>
            <person name="Gomes A.C."/>
            <person name="Macurrencykelacurrency M.R."/>
            <person name="Stajich J."/>
            <person name="Grigoriev I.V."/>
            <person name="Mortensen U.H."/>
            <person name="De Vries R.P."/>
            <person name="Baker S.E."/>
            <person name="Andersen M.R."/>
        </authorList>
    </citation>
    <scope>NUCLEOTIDE SEQUENCE [LARGE SCALE GENOMIC DNA]</scope>
    <source>
        <strain evidence="4 5">CBS 449.75</strain>
    </source>
</reference>
<organism evidence="4 5">
    <name type="scientific">Aspergillus lucknowensis</name>
    <dbReference type="NCBI Taxonomy" id="176173"/>
    <lineage>
        <taxon>Eukaryota</taxon>
        <taxon>Fungi</taxon>
        <taxon>Dikarya</taxon>
        <taxon>Ascomycota</taxon>
        <taxon>Pezizomycotina</taxon>
        <taxon>Eurotiomycetes</taxon>
        <taxon>Eurotiomycetidae</taxon>
        <taxon>Eurotiales</taxon>
        <taxon>Aspergillaceae</taxon>
        <taxon>Aspergillus</taxon>
        <taxon>Aspergillus subgen. Nidulantes</taxon>
    </lineage>
</organism>
<dbReference type="Proteomes" id="UP001610432">
    <property type="component" value="Unassembled WGS sequence"/>
</dbReference>
<accession>A0ABR4M1U8</accession>
<sequence length="555" mass="61917">MNKIKSLLNYTPSSSGNNNKPSIVRPANSARLLLIGAGSRGGMLAAAINDGTNGFLVSVADPDPRRRREIGRRFIWKREQPRQGQEFGGWREFLEWEVKRRERLQAKKKAETKADEDGIDAEQPTPEKGLDDIVIDAVVICTADRTHREIVTALAPLGIHIMCEKPLATSLDDCLEISRGLGVSLQPGDSGVYSGLFGIGHVMRYAPINQMIRKLVCEDDAVGDIVSIEHTENVGWWHFAHSYVRGNWRNEDTSGPSLLTKSCHDIDFLMWLLSAPTPRKPPHIPATVAAFGSLRHFRRARKPVAAGTATNCLHCPAENECQFSAKKIYLENSLRAGLGGWPANVVVPEIEDLFDEGGLKRGEEVLMDRLEEDYTVETAKEVVDQRQWYGRCVYEADNNVCDDQTVHISWDDDSIVIDGETVERPAKSATFHMTAFADGVCIKRTKIFGTKGEIESNGRTVRVVDFRTGKAEEKRPHVSFGGHSGGDHGLMRQFVYAVNAVKNDGMDVQEAQRKFIGCSIEDVIRSHAMVFAAEEARKGRSIVDWNEWWNAHVRD</sequence>
<dbReference type="InterPro" id="IPR036291">
    <property type="entry name" value="NAD(P)-bd_dom_sf"/>
</dbReference>
<feature type="compositionally biased region" description="Basic and acidic residues" evidence="1">
    <location>
        <begin position="107"/>
        <end position="116"/>
    </location>
</feature>
<name>A0ABR4M1U8_9EURO</name>
<evidence type="ECO:0000313" key="5">
    <source>
        <dbReference type="Proteomes" id="UP001610432"/>
    </source>
</evidence>
<protein>
    <recommendedName>
        <fullName evidence="6">NAD(P)-binding protein</fullName>
    </recommendedName>
</protein>
<feature type="region of interest" description="Disordered" evidence="1">
    <location>
        <begin position="107"/>
        <end position="126"/>
    </location>
</feature>
<dbReference type="EMBL" id="JBFXLQ010000009">
    <property type="protein sequence ID" value="KAL2869578.1"/>
    <property type="molecule type" value="Genomic_DNA"/>
</dbReference>
<evidence type="ECO:0000259" key="3">
    <source>
        <dbReference type="Pfam" id="PF02894"/>
    </source>
</evidence>
<dbReference type="Gene3D" id="3.40.50.720">
    <property type="entry name" value="NAD(P)-binding Rossmann-like Domain"/>
    <property type="match status" value="1"/>
</dbReference>
<dbReference type="RefSeq" id="XP_070888557.1">
    <property type="nucleotide sequence ID" value="XM_071030969.1"/>
</dbReference>
<feature type="region of interest" description="Disordered" evidence="1">
    <location>
        <begin position="1"/>
        <end position="24"/>
    </location>
</feature>
<keyword evidence="5" id="KW-1185">Reference proteome</keyword>
<feature type="compositionally biased region" description="Polar residues" evidence="1">
    <location>
        <begin position="8"/>
        <end position="21"/>
    </location>
</feature>
<feature type="domain" description="Gfo/Idh/MocA-like oxidoreductase N-terminal" evidence="2">
    <location>
        <begin position="107"/>
        <end position="177"/>
    </location>
</feature>
<feature type="domain" description="Gfo/Idh/MocA-like oxidoreductase C-terminal" evidence="3">
    <location>
        <begin position="220"/>
        <end position="276"/>
    </location>
</feature>
<dbReference type="PANTHER" id="PTHR43377">
    <property type="entry name" value="BILIVERDIN REDUCTASE A"/>
    <property type="match status" value="1"/>
</dbReference>
<dbReference type="PANTHER" id="PTHR43377:SF12">
    <property type="entry name" value="BINDING ROSSMANN FOLD OXIDOREDUCTASE, PUTATIVE (AFU_ORTHOLOGUE AFUA_3G11840)-RELATED"/>
    <property type="match status" value="1"/>
</dbReference>
<evidence type="ECO:0000256" key="1">
    <source>
        <dbReference type="SAM" id="MobiDB-lite"/>
    </source>
</evidence>
<evidence type="ECO:0008006" key="6">
    <source>
        <dbReference type="Google" id="ProtNLM"/>
    </source>
</evidence>
<dbReference type="Pfam" id="PF01408">
    <property type="entry name" value="GFO_IDH_MocA"/>
    <property type="match status" value="1"/>
</dbReference>
<dbReference type="GeneID" id="98146041"/>
<proteinExistence type="predicted"/>
<dbReference type="SUPFAM" id="SSF55347">
    <property type="entry name" value="Glyceraldehyde-3-phosphate dehydrogenase-like, C-terminal domain"/>
    <property type="match status" value="1"/>
</dbReference>
<comment type="caution">
    <text evidence="4">The sequence shown here is derived from an EMBL/GenBank/DDBJ whole genome shotgun (WGS) entry which is preliminary data.</text>
</comment>
<dbReference type="Pfam" id="PF02894">
    <property type="entry name" value="GFO_IDH_MocA_C"/>
    <property type="match status" value="1"/>
</dbReference>